<name>A0A136J7I2_9PEZI</name>
<proteinExistence type="predicted"/>
<evidence type="ECO:0000259" key="2">
    <source>
        <dbReference type="Pfam" id="PF03931"/>
    </source>
</evidence>
<dbReference type="InterPro" id="IPR011333">
    <property type="entry name" value="SKP1/BTB/POZ_sf"/>
</dbReference>
<evidence type="ECO:0000256" key="1">
    <source>
        <dbReference type="SAM" id="MobiDB-lite"/>
    </source>
</evidence>
<reference evidence="4" key="1">
    <citation type="submission" date="2016-02" db="EMBL/GenBank/DDBJ databases">
        <title>Draft genome sequence of Microdochium bolleyi, a fungal endophyte of beachgrass.</title>
        <authorList>
            <consortium name="DOE Joint Genome Institute"/>
            <person name="David A.S."/>
            <person name="May G."/>
            <person name="Haridas S."/>
            <person name="Lim J."/>
            <person name="Wang M."/>
            <person name="Labutti K."/>
            <person name="Lipzen A."/>
            <person name="Barry K."/>
            <person name="Grigoriev I.V."/>
        </authorList>
    </citation>
    <scope>NUCLEOTIDE SEQUENCE [LARGE SCALE GENOMIC DNA]</scope>
    <source>
        <strain evidence="4">J235TASD1</strain>
    </source>
</reference>
<dbReference type="Proteomes" id="UP000070501">
    <property type="component" value="Unassembled WGS sequence"/>
</dbReference>
<evidence type="ECO:0000313" key="4">
    <source>
        <dbReference type="Proteomes" id="UP000070501"/>
    </source>
</evidence>
<feature type="region of interest" description="Disordered" evidence="1">
    <location>
        <begin position="173"/>
        <end position="226"/>
    </location>
</feature>
<feature type="compositionally biased region" description="Polar residues" evidence="1">
    <location>
        <begin position="177"/>
        <end position="190"/>
    </location>
</feature>
<dbReference type="OrthoDB" id="10491577at2759"/>
<evidence type="ECO:0000313" key="3">
    <source>
        <dbReference type="EMBL" id="KXJ92996.1"/>
    </source>
</evidence>
<dbReference type="SUPFAM" id="SSF54695">
    <property type="entry name" value="POZ domain"/>
    <property type="match status" value="1"/>
</dbReference>
<dbReference type="InParanoid" id="A0A136J7I2"/>
<protein>
    <recommendedName>
        <fullName evidence="2">SKP1 component POZ domain-containing protein</fullName>
    </recommendedName>
</protein>
<dbReference type="GO" id="GO:0006511">
    <property type="term" value="P:ubiquitin-dependent protein catabolic process"/>
    <property type="evidence" value="ECO:0007669"/>
    <property type="project" value="InterPro"/>
</dbReference>
<dbReference type="EMBL" id="KQ964248">
    <property type="protein sequence ID" value="KXJ92996.1"/>
    <property type="molecule type" value="Genomic_DNA"/>
</dbReference>
<gene>
    <name evidence="3" type="ORF">Micbo1qcDRAFT_160891</name>
</gene>
<dbReference type="Pfam" id="PF03931">
    <property type="entry name" value="Skp1_POZ"/>
    <property type="match status" value="1"/>
</dbReference>
<dbReference type="AlphaFoldDB" id="A0A136J7I2"/>
<feature type="domain" description="SKP1 component POZ" evidence="2">
    <location>
        <begin position="85"/>
        <end position="141"/>
    </location>
</feature>
<dbReference type="InterPro" id="IPR016073">
    <property type="entry name" value="Skp1_comp_POZ"/>
</dbReference>
<dbReference type="Gene3D" id="3.30.710.10">
    <property type="entry name" value="Potassium Channel Kv1.1, Chain A"/>
    <property type="match status" value="1"/>
</dbReference>
<keyword evidence="4" id="KW-1185">Reference proteome</keyword>
<sequence length="226" mass="25068">MLSKSSVVAVPLHRLADLPFGHAASAQPKSEKIDEARHARMLAIRRGYKTPAAYNEHRHTSRIEPPFHVGTPEEAQRFPPTAQRSIWLKSNDGYVYRVSPDLAKDSCLISDITGELCIGGMTVDMAIPLPSVNGQTLTLLFELLNGLLVSQRLEYASSSFYSTFMRYRRSLDGRSRSPLSRESPTRTSPRLASRVSKPAMRGRSSAAHGKRQTSPSKSDAMAKWLT</sequence>
<organism evidence="3 4">
    <name type="scientific">Microdochium bolleyi</name>
    <dbReference type="NCBI Taxonomy" id="196109"/>
    <lineage>
        <taxon>Eukaryota</taxon>
        <taxon>Fungi</taxon>
        <taxon>Dikarya</taxon>
        <taxon>Ascomycota</taxon>
        <taxon>Pezizomycotina</taxon>
        <taxon>Sordariomycetes</taxon>
        <taxon>Xylariomycetidae</taxon>
        <taxon>Xylariales</taxon>
        <taxon>Microdochiaceae</taxon>
        <taxon>Microdochium</taxon>
    </lineage>
</organism>
<accession>A0A136J7I2</accession>